<dbReference type="EMBL" id="ADAS02000045">
    <property type="protein sequence ID" value="OAV93889.1"/>
    <property type="molecule type" value="Genomic_DNA"/>
</dbReference>
<evidence type="ECO:0000313" key="5">
    <source>
        <dbReference type="EnsemblFungi" id="PTTG_27134-t43_1-p1"/>
    </source>
</evidence>
<dbReference type="GO" id="GO:0034045">
    <property type="term" value="C:phagophore assembly site membrane"/>
    <property type="evidence" value="ECO:0007669"/>
    <property type="project" value="TreeGrafter"/>
</dbReference>
<dbReference type="CDD" id="cd22887">
    <property type="entry name" value="Atg16_CCD"/>
    <property type="match status" value="1"/>
</dbReference>
<dbReference type="EnsemblFungi" id="PTTG_27134-t43_1">
    <property type="protein sequence ID" value="PTTG_27134-t43_1-p1"/>
    <property type="gene ID" value="PTTG_27134"/>
</dbReference>
<dbReference type="InterPro" id="IPR013923">
    <property type="entry name" value="Autophagy-rel_prot_16_dom"/>
</dbReference>
<organism evidence="4">
    <name type="scientific">Puccinia triticina (isolate 1-1 / race 1 (BBBD))</name>
    <name type="common">Brown leaf rust fungus</name>
    <dbReference type="NCBI Taxonomy" id="630390"/>
    <lineage>
        <taxon>Eukaryota</taxon>
        <taxon>Fungi</taxon>
        <taxon>Dikarya</taxon>
        <taxon>Basidiomycota</taxon>
        <taxon>Pucciniomycotina</taxon>
        <taxon>Pucciniomycetes</taxon>
        <taxon>Pucciniales</taxon>
        <taxon>Pucciniaceae</taxon>
        <taxon>Puccinia</taxon>
    </lineage>
</organism>
<sequence>MSWQDVIQQGLVARDSNEKAFNLIIDHYRRLASQTAILKERNGALLKAAGSIGGGGGGSRTVSGGGGGGDSSVARAYTASLESQLSTLRDELASVYKTQGQNAQRLLVMNEALREREERSRAEVEETRLLRVEAARLRERVASHAEVMREKERNVQILQDELSTLQLEYTQQEQKIKDLRSDNASLLQRWLDKVHEDAVRMNDANQFLVEVEKKGLPPVEPPG</sequence>
<comment type="similarity">
    <text evidence="1">Belongs to the ATG16 family.</text>
</comment>
<dbReference type="PANTHER" id="PTHR19878:SF8">
    <property type="entry name" value="AUTOPHAGY-RELATED 16, ISOFORM F"/>
    <property type="match status" value="1"/>
</dbReference>
<protein>
    <submittedName>
        <fullName evidence="5">ATG16 domain-containing protein</fullName>
    </submittedName>
</protein>
<evidence type="ECO:0000259" key="3">
    <source>
        <dbReference type="Pfam" id="PF08614"/>
    </source>
</evidence>
<dbReference type="GO" id="GO:0034274">
    <property type="term" value="C:Atg12-Atg5-Atg16 complex"/>
    <property type="evidence" value="ECO:0007669"/>
    <property type="project" value="TreeGrafter"/>
</dbReference>
<dbReference type="PANTHER" id="PTHR19878">
    <property type="entry name" value="AUTOPHAGY PROTEIN 16-LIKE"/>
    <property type="match status" value="1"/>
</dbReference>
<feature type="domain" description="Autophagy-related protein 16" evidence="3">
    <location>
        <begin position="7"/>
        <end position="202"/>
    </location>
</feature>
<dbReference type="STRING" id="630390.A0A180GN92"/>
<reference evidence="5 6" key="3">
    <citation type="journal article" date="2017" name="G3 (Bethesda)">
        <title>Comparative analysis highlights variable genome content of wheat rusts and divergence of the mating loci.</title>
        <authorList>
            <person name="Cuomo C.A."/>
            <person name="Bakkeren G."/>
            <person name="Khalil H.B."/>
            <person name="Panwar V."/>
            <person name="Joly D."/>
            <person name="Linning R."/>
            <person name="Sakthikumar S."/>
            <person name="Song X."/>
            <person name="Adiconis X."/>
            <person name="Fan L."/>
            <person name="Goldberg J.M."/>
            <person name="Levin J.Z."/>
            <person name="Young S."/>
            <person name="Zeng Q."/>
            <person name="Anikster Y."/>
            <person name="Bruce M."/>
            <person name="Wang M."/>
            <person name="Yin C."/>
            <person name="McCallum B."/>
            <person name="Szabo L.J."/>
            <person name="Hulbert S."/>
            <person name="Chen X."/>
            <person name="Fellers J.P."/>
        </authorList>
    </citation>
    <scope>NUCLEOTIDE SEQUENCE</scope>
    <source>
        <strain evidence="6">Isolate 1-1 / race 1 (BBBD)</strain>
        <strain evidence="5">isolate 1-1 / race 1 (BBBD)</strain>
    </source>
</reference>
<dbReference type="Pfam" id="PF08614">
    <property type="entry name" value="ATG16"/>
    <property type="match status" value="1"/>
</dbReference>
<feature type="coiled-coil region" evidence="2">
    <location>
        <begin position="110"/>
        <end position="189"/>
    </location>
</feature>
<dbReference type="GO" id="GO:0000421">
    <property type="term" value="C:autophagosome membrane"/>
    <property type="evidence" value="ECO:0007669"/>
    <property type="project" value="TreeGrafter"/>
</dbReference>
<dbReference type="VEuPathDB" id="FungiDB:PTTG_27134"/>
<name>A0A180GN92_PUCT1</name>
<dbReference type="Gene3D" id="1.20.5.170">
    <property type="match status" value="1"/>
</dbReference>
<dbReference type="InterPro" id="IPR045160">
    <property type="entry name" value="ATG16"/>
</dbReference>
<accession>A0A180GN92</accession>
<gene>
    <name evidence="4" type="ORF">PTTG_27134</name>
</gene>
<keyword evidence="6" id="KW-1185">Reference proteome</keyword>
<dbReference type="GO" id="GO:0000045">
    <property type="term" value="P:autophagosome assembly"/>
    <property type="evidence" value="ECO:0007669"/>
    <property type="project" value="InterPro"/>
</dbReference>
<dbReference type="OrthoDB" id="8949486at2759"/>
<dbReference type="Proteomes" id="UP000005240">
    <property type="component" value="Unassembled WGS sequence"/>
</dbReference>
<keyword evidence="2" id="KW-0175">Coiled coil</keyword>
<dbReference type="GO" id="GO:0043495">
    <property type="term" value="F:protein-membrane adaptor activity"/>
    <property type="evidence" value="ECO:0007669"/>
    <property type="project" value="TreeGrafter"/>
</dbReference>
<proteinExistence type="inferred from homology"/>
<reference evidence="5" key="4">
    <citation type="submission" date="2025-05" db="UniProtKB">
        <authorList>
            <consortium name="EnsemblFungi"/>
        </authorList>
    </citation>
    <scope>IDENTIFICATION</scope>
    <source>
        <strain evidence="5">isolate 1-1 / race 1 (BBBD)</strain>
    </source>
</reference>
<evidence type="ECO:0000256" key="1">
    <source>
        <dbReference type="ARBA" id="ARBA00005331"/>
    </source>
</evidence>
<reference evidence="4" key="2">
    <citation type="submission" date="2016-05" db="EMBL/GenBank/DDBJ databases">
        <title>Comparative analysis highlights variable genome content of wheat rusts and divergence of the mating loci.</title>
        <authorList>
            <person name="Cuomo C.A."/>
            <person name="Bakkeren G."/>
            <person name="Szabo L."/>
            <person name="Khalil H."/>
            <person name="Joly D."/>
            <person name="Goldberg J."/>
            <person name="Young S."/>
            <person name="Zeng Q."/>
            <person name="Fellers J."/>
        </authorList>
    </citation>
    <scope>NUCLEOTIDE SEQUENCE [LARGE SCALE GENOMIC DNA]</scope>
    <source>
        <strain evidence="4">1-1 BBBD Race 1</strain>
    </source>
</reference>
<reference evidence="4" key="1">
    <citation type="submission" date="2009-11" db="EMBL/GenBank/DDBJ databases">
        <authorList>
            <consortium name="The Broad Institute Genome Sequencing Platform"/>
            <person name="Ward D."/>
            <person name="Feldgarden M."/>
            <person name="Earl A."/>
            <person name="Young S.K."/>
            <person name="Zeng Q."/>
            <person name="Koehrsen M."/>
            <person name="Alvarado L."/>
            <person name="Berlin A."/>
            <person name="Bochicchio J."/>
            <person name="Borenstein D."/>
            <person name="Chapman S.B."/>
            <person name="Chen Z."/>
            <person name="Engels R."/>
            <person name="Freedman E."/>
            <person name="Gellesch M."/>
            <person name="Goldberg J."/>
            <person name="Griggs A."/>
            <person name="Gujja S."/>
            <person name="Heilman E."/>
            <person name="Heiman D."/>
            <person name="Hepburn T."/>
            <person name="Howarth C."/>
            <person name="Jen D."/>
            <person name="Larson L."/>
            <person name="Lewis B."/>
            <person name="Mehta T."/>
            <person name="Park D."/>
            <person name="Pearson M."/>
            <person name="Roberts A."/>
            <person name="Saif S."/>
            <person name="Shea T."/>
            <person name="Shenoy N."/>
            <person name="Sisk P."/>
            <person name="Stolte C."/>
            <person name="Sykes S."/>
            <person name="Thomson T."/>
            <person name="Walk T."/>
            <person name="White J."/>
            <person name="Yandava C."/>
            <person name="Izard J."/>
            <person name="Baranova O.V."/>
            <person name="Blanton J.M."/>
            <person name="Tanner A.C."/>
            <person name="Dewhirst F.E."/>
            <person name="Haas B."/>
            <person name="Nusbaum C."/>
            <person name="Birren B."/>
        </authorList>
    </citation>
    <scope>NUCLEOTIDE SEQUENCE [LARGE SCALE GENOMIC DNA]</scope>
    <source>
        <strain evidence="4">1-1 BBBD Race 1</strain>
    </source>
</reference>
<evidence type="ECO:0000256" key="2">
    <source>
        <dbReference type="SAM" id="Coils"/>
    </source>
</evidence>
<evidence type="ECO:0000313" key="4">
    <source>
        <dbReference type="EMBL" id="OAV93889.1"/>
    </source>
</evidence>
<evidence type="ECO:0000313" key="6">
    <source>
        <dbReference type="Proteomes" id="UP000005240"/>
    </source>
</evidence>
<dbReference type="AlphaFoldDB" id="A0A180GN92"/>